<dbReference type="InterPro" id="IPR050188">
    <property type="entry name" value="RluA_PseudoU_synthase"/>
</dbReference>
<dbReference type="Pfam" id="PF00849">
    <property type="entry name" value="PseudoU_synth_2"/>
    <property type="match status" value="1"/>
</dbReference>
<reference evidence="3" key="1">
    <citation type="journal article" date="2019" name="Int. J. Syst. Evol. Microbiol.">
        <title>The Global Catalogue of Microorganisms (GCM) 10K type strain sequencing project: providing services to taxonomists for standard genome sequencing and annotation.</title>
        <authorList>
            <consortium name="The Broad Institute Genomics Platform"/>
            <consortium name="The Broad Institute Genome Sequencing Center for Infectious Disease"/>
            <person name="Wu L."/>
            <person name="Ma J."/>
        </authorList>
    </citation>
    <scope>NUCLEOTIDE SEQUENCE [LARGE SCALE GENOMIC DNA]</scope>
    <source>
        <strain evidence="3">KCTC 42986</strain>
    </source>
</reference>
<accession>A0ABV7EYX0</accession>
<comment type="caution">
    <text evidence="2">The sequence shown here is derived from an EMBL/GenBank/DDBJ whole genome shotgun (WGS) entry which is preliminary data.</text>
</comment>
<evidence type="ECO:0000259" key="1">
    <source>
        <dbReference type="Pfam" id="PF00849"/>
    </source>
</evidence>
<dbReference type="PANTHER" id="PTHR21600">
    <property type="entry name" value="MITOCHONDRIAL RNA PSEUDOURIDINE SYNTHASE"/>
    <property type="match status" value="1"/>
</dbReference>
<dbReference type="RefSeq" id="WP_390327944.1">
    <property type="nucleotide sequence ID" value="NZ_JBHRTP010000006.1"/>
</dbReference>
<dbReference type="SUPFAM" id="SSF55120">
    <property type="entry name" value="Pseudouridine synthase"/>
    <property type="match status" value="1"/>
</dbReference>
<sequence>MRRRIKVSFKTSIRPFVPPSRNGVGCSCIALTKGPWLRVLDFLADRFPAVPRAEWLRRMMDGEVLDADGAPVPPDRPYRPHAKLYYYRSLPPETRIPFDETVLFQDDYLVVADKPHFLPVTPSGRYLQETLLIRLKRKLGIDTLTPMHRIDRETAGLVLFTVQPHTRDAYQSLFRDKAVRKTYEAIAPSRRDLGLPVRYASRLIESPSFMQMCETDGLPNAETRIELLEVKGALARYRLLPVTGQKHQLRAHMNALGIAILNDQIYPHLLPAASGDGGDPDYGKPLQLLAKSVTFTDPISGQLRQFESARQLDF</sequence>
<proteinExistence type="predicted"/>
<evidence type="ECO:0000313" key="2">
    <source>
        <dbReference type="EMBL" id="MFC3106772.1"/>
    </source>
</evidence>
<name>A0ABV7EYX0_9BURK</name>
<dbReference type="InterPro" id="IPR020103">
    <property type="entry name" value="PsdUridine_synth_cat_dom_sf"/>
</dbReference>
<dbReference type="InterPro" id="IPR006145">
    <property type="entry name" value="PsdUridine_synth_RsuA/RluA"/>
</dbReference>
<dbReference type="Gene3D" id="3.30.2350.10">
    <property type="entry name" value="Pseudouridine synthase"/>
    <property type="match status" value="1"/>
</dbReference>
<feature type="domain" description="Pseudouridine synthase RsuA/RluA-like" evidence="1">
    <location>
        <begin position="108"/>
        <end position="255"/>
    </location>
</feature>
<dbReference type="Proteomes" id="UP001595530">
    <property type="component" value="Unassembled WGS sequence"/>
</dbReference>
<gene>
    <name evidence="2" type="ORF">ACFOFO_02145</name>
</gene>
<protein>
    <submittedName>
        <fullName evidence="2">Pseudouridine synthase</fullName>
    </submittedName>
</protein>
<dbReference type="EMBL" id="JBHRTP010000006">
    <property type="protein sequence ID" value="MFC3106772.1"/>
    <property type="molecule type" value="Genomic_DNA"/>
</dbReference>
<evidence type="ECO:0000313" key="3">
    <source>
        <dbReference type="Proteomes" id="UP001595530"/>
    </source>
</evidence>
<organism evidence="2 3">
    <name type="scientific">Undibacterium arcticum</name>
    <dbReference type="NCBI Taxonomy" id="1762892"/>
    <lineage>
        <taxon>Bacteria</taxon>
        <taxon>Pseudomonadati</taxon>
        <taxon>Pseudomonadota</taxon>
        <taxon>Betaproteobacteria</taxon>
        <taxon>Burkholderiales</taxon>
        <taxon>Oxalobacteraceae</taxon>
        <taxon>Undibacterium</taxon>
    </lineage>
</organism>
<keyword evidence="3" id="KW-1185">Reference proteome</keyword>
<dbReference type="PANTHER" id="PTHR21600:SF84">
    <property type="entry name" value="PSEUDOURIDINE SYNTHASE RSUA_RLUA-LIKE DOMAIN-CONTAINING PROTEIN"/>
    <property type="match status" value="1"/>
</dbReference>